<feature type="transmembrane region" description="Helical" evidence="1">
    <location>
        <begin position="111"/>
        <end position="132"/>
    </location>
</feature>
<feature type="transmembrane region" description="Helical" evidence="1">
    <location>
        <begin position="73"/>
        <end position="91"/>
    </location>
</feature>
<feature type="transmembrane region" description="Helical" evidence="1">
    <location>
        <begin position="144"/>
        <end position="164"/>
    </location>
</feature>
<feature type="transmembrane region" description="Helical" evidence="1">
    <location>
        <begin position="282"/>
        <end position="304"/>
    </location>
</feature>
<evidence type="ECO:0008006" key="4">
    <source>
        <dbReference type="Google" id="ProtNLM"/>
    </source>
</evidence>
<keyword evidence="1" id="KW-1133">Transmembrane helix</keyword>
<dbReference type="PANTHER" id="PTHR43044">
    <property type="match status" value="1"/>
</dbReference>
<feature type="transmembrane region" description="Helical" evidence="1">
    <location>
        <begin position="31"/>
        <end position="52"/>
    </location>
</feature>
<protein>
    <recommendedName>
        <fullName evidence="4">Quinol:cytochrome C oxidoreductase</fullName>
    </recommendedName>
</protein>
<accession>A0ABS1JIB9</accession>
<evidence type="ECO:0000256" key="1">
    <source>
        <dbReference type="SAM" id="Phobius"/>
    </source>
</evidence>
<reference evidence="2 3" key="1">
    <citation type="journal article" date="2017" name="Int. J. Syst. Evol. Microbiol.">
        <title>Ramlibacter alkalitolerans sp. nov., alkali-tolerant bacterium isolated from soil of ginseng.</title>
        <authorList>
            <person name="Lee D.H."/>
            <person name="Cha C.J."/>
        </authorList>
    </citation>
    <scope>NUCLEOTIDE SEQUENCE [LARGE SCALE GENOMIC DNA]</scope>
    <source>
        <strain evidence="2 3">KACC 19305</strain>
    </source>
</reference>
<keyword evidence="1" id="KW-0472">Membrane</keyword>
<keyword evidence="1" id="KW-0812">Transmembrane</keyword>
<feature type="transmembrane region" description="Helical" evidence="1">
    <location>
        <begin position="310"/>
        <end position="330"/>
    </location>
</feature>
<organism evidence="2 3">
    <name type="scientific">Ramlibacter alkalitolerans</name>
    <dbReference type="NCBI Taxonomy" id="2039631"/>
    <lineage>
        <taxon>Bacteria</taxon>
        <taxon>Pseudomonadati</taxon>
        <taxon>Pseudomonadota</taxon>
        <taxon>Betaproteobacteria</taxon>
        <taxon>Burkholderiales</taxon>
        <taxon>Comamonadaceae</taxon>
        <taxon>Ramlibacter</taxon>
    </lineage>
</organism>
<feature type="transmembrane region" description="Helical" evidence="1">
    <location>
        <begin position="251"/>
        <end position="270"/>
    </location>
</feature>
<dbReference type="EMBL" id="JAEQND010000001">
    <property type="protein sequence ID" value="MBL0423973.1"/>
    <property type="molecule type" value="Genomic_DNA"/>
</dbReference>
<dbReference type="RefSeq" id="WP_201687193.1">
    <property type="nucleotide sequence ID" value="NZ_JAEQND010000001.1"/>
</dbReference>
<dbReference type="PANTHER" id="PTHR43044:SF1">
    <property type="entry name" value="QUINOL:CYTOCHROME C OXIDOREDUCTASE QUINONE-BINDING SUBUNIT 2"/>
    <property type="match status" value="1"/>
</dbReference>
<gene>
    <name evidence="2" type="ORF">JI746_02545</name>
</gene>
<evidence type="ECO:0000313" key="3">
    <source>
        <dbReference type="Proteomes" id="UP000622707"/>
    </source>
</evidence>
<feature type="transmembrane region" description="Helical" evidence="1">
    <location>
        <begin position="207"/>
        <end position="231"/>
    </location>
</feature>
<name>A0ABS1JIB9_9BURK</name>
<evidence type="ECO:0000313" key="2">
    <source>
        <dbReference type="EMBL" id="MBL0423973.1"/>
    </source>
</evidence>
<keyword evidence="3" id="KW-1185">Reference proteome</keyword>
<proteinExistence type="predicted"/>
<feature type="transmembrane region" description="Helical" evidence="1">
    <location>
        <begin position="170"/>
        <end position="195"/>
    </location>
</feature>
<comment type="caution">
    <text evidence="2">The sequence shown here is derived from an EMBL/GenBank/DDBJ whole genome shotgun (WGS) entry which is preliminary data.</text>
</comment>
<dbReference type="Proteomes" id="UP000622707">
    <property type="component" value="Unassembled WGS sequence"/>
</dbReference>
<sequence>MRSPRWLGVVLLAACLPAAWLDLRLFLACWLAVWWWCLGLVLGVHANAWIRALSGGAWGDPFVALAPAVRRRLPWLLLALLPLAAGAHRLYPWAAGRAWLDALPRPDFPRAWLSQPFFLARLVAYALLAAWITRGTALRRKGAAAGALAVYALAGTLAAIDLLMSLQQAWYSTAFGLVVLGAQSLSGAALVAVATPRSAPEVPWRDLGNLLLMWVMTWAYLAFMQFLVIWAENLPREVVWYVPRLAGGWGAAGLALVLLQLGLSFLALLFRAVKDEPRRLKAVAAMLLATTALDAAWTVVPSVAPRGVHALWLLPLMFAAAALLMLPGLAQGVRHGAT</sequence>